<dbReference type="Proteomes" id="UP000001219">
    <property type="component" value="Chromosome"/>
</dbReference>
<dbReference type="InterPro" id="IPR002656">
    <property type="entry name" value="Acyl_transf_3_dom"/>
</dbReference>
<dbReference type="eggNOG" id="COG2755">
    <property type="taxonomic scope" value="Bacteria"/>
</dbReference>
<name>D0LB28_GORB4</name>
<evidence type="ECO:0000256" key="8">
    <source>
        <dbReference type="SAM" id="Phobius"/>
    </source>
</evidence>
<keyword evidence="7 10" id="KW-0012">Acyltransferase</keyword>
<dbReference type="HOGENOM" id="CLU_005679_11_1_11"/>
<evidence type="ECO:0000313" key="10">
    <source>
        <dbReference type="EMBL" id="ACY22321.1"/>
    </source>
</evidence>
<feature type="domain" description="Acyltransferase 3" evidence="9">
    <location>
        <begin position="13"/>
        <end position="345"/>
    </location>
</feature>
<gene>
    <name evidence="10" type="ordered locus">Gbro_3115</name>
</gene>
<dbReference type="InterPro" id="IPR050879">
    <property type="entry name" value="Acyltransferase_3"/>
</dbReference>
<evidence type="ECO:0000256" key="5">
    <source>
        <dbReference type="ARBA" id="ARBA00022989"/>
    </source>
</evidence>
<comment type="subcellular location">
    <subcellularLocation>
        <location evidence="1">Cell membrane</location>
        <topology evidence="1">Multi-pass membrane protein</topology>
    </subcellularLocation>
</comment>
<dbReference type="GO" id="GO:0009103">
    <property type="term" value="P:lipopolysaccharide biosynthetic process"/>
    <property type="evidence" value="ECO:0007669"/>
    <property type="project" value="TreeGrafter"/>
</dbReference>
<keyword evidence="2" id="KW-1003">Cell membrane</keyword>
<dbReference type="GO" id="GO:0016747">
    <property type="term" value="F:acyltransferase activity, transferring groups other than amino-acyl groups"/>
    <property type="evidence" value="ECO:0007669"/>
    <property type="project" value="InterPro"/>
</dbReference>
<dbReference type="Pfam" id="PF01757">
    <property type="entry name" value="Acyl_transf_3"/>
    <property type="match status" value="1"/>
</dbReference>
<reference evidence="10 11" key="2">
    <citation type="journal article" date="2010" name="Stand. Genomic Sci.">
        <title>Complete genome sequence of Gordonia bronchialis type strain (3410).</title>
        <authorList>
            <person name="Ivanova N."/>
            <person name="Sikorski J."/>
            <person name="Jando M."/>
            <person name="Lapidus A."/>
            <person name="Nolan M."/>
            <person name="Lucas S."/>
            <person name="Del Rio T.G."/>
            <person name="Tice H."/>
            <person name="Copeland A."/>
            <person name="Cheng J.F."/>
            <person name="Chen F."/>
            <person name="Bruce D."/>
            <person name="Goodwin L."/>
            <person name="Pitluck S."/>
            <person name="Mavromatis K."/>
            <person name="Ovchinnikova G."/>
            <person name="Pati A."/>
            <person name="Chen A."/>
            <person name="Palaniappan K."/>
            <person name="Land M."/>
            <person name="Hauser L."/>
            <person name="Chang Y.J."/>
            <person name="Jeffries C.D."/>
            <person name="Chain P."/>
            <person name="Saunders E."/>
            <person name="Han C."/>
            <person name="Detter J.C."/>
            <person name="Brettin T."/>
            <person name="Rohde M."/>
            <person name="Goker M."/>
            <person name="Bristow J."/>
            <person name="Eisen J.A."/>
            <person name="Markowitz V."/>
            <person name="Hugenholtz P."/>
            <person name="Klenk H.P."/>
            <person name="Kyrpides N.C."/>
        </authorList>
    </citation>
    <scope>NUCLEOTIDE SEQUENCE [LARGE SCALE GENOMIC DNA]</scope>
    <source>
        <strain evidence="11">ATCC 25592 / DSM 43247 / BCRC 13721 / JCM 3198 / KCTC 3076 / NBRC 16047 / NCTC 10667</strain>
    </source>
</reference>
<feature type="transmembrane region" description="Helical" evidence="8">
    <location>
        <begin position="328"/>
        <end position="349"/>
    </location>
</feature>
<feature type="transmembrane region" description="Helical" evidence="8">
    <location>
        <begin position="38"/>
        <end position="60"/>
    </location>
</feature>
<feature type="transmembrane region" description="Helical" evidence="8">
    <location>
        <begin position="81"/>
        <end position="100"/>
    </location>
</feature>
<feature type="transmembrane region" description="Helical" evidence="8">
    <location>
        <begin position="236"/>
        <end position="255"/>
    </location>
</feature>
<evidence type="ECO:0000256" key="3">
    <source>
        <dbReference type="ARBA" id="ARBA00022679"/>
    </source>
</evidence>
<dbReference type="PANTHER" id="PTHR23028">
    <property type="entry name" value="ACETYLTRANSFERASE"/>
    <property type="match status" value="1"/>
</dbReference>
<feature type="transmembrane region" description="Helical" evidence="8">
    <location>
        <begin position="172"/>
        <end position="188"/>
    </location>
</feature>
<dbReference type="KEGG" id="gbr:Gbro_3115"/>
<dbReference type="eggNOG" id="COG1835">
    <property type="taxonomic scope" value="Bacteria"/>
</dbReference>
<keyword evidence="3" id="KW-0808">Transferase</keyword>
<dbReference type="SUPFAM" id="SSF52266">
    <property type="entry name" value="SGNH hydrolase"/>
    <property type="match status" value="1"/>
</dbReference>
<keyword evidence="4 8" id="KW-0812">Transmembrane</keyword>
<evidence type="ECO:0000256" key="2">
    <source>
        <dbReference type="ARBA" id="ARBA00022475"/>
    </source>
</evidence>
<evidence type="ECO:0000256" key="4">
    <source>
        <dbReference type="ARBA" id="ARBA00022692"/>
    </source>
</evidence>
<dbReference type="PANTHER" id="PTHR23028:SF53">
    <property type="entry name" value="ACYL_TRANSF_3 DOMAIN-CONTAINING PROTEIN"/>
    <property type="match status" value="1"/>
</dbReference>
<dbReference type="RefSeq" id="WP_012834837.1">
    <property type="nucleotide sequence ID" value="NC_013441.1"/>
</dbReference>
<evidence type="ECO:0000256" key="6">
    <source>
        <dbReference type="ARBA" id="ARBA00023136"/>
    </source>
</evidence>
<sequence length="546" mass="59741">MPRPTHRGATYLPALDGLRALAVILVVLYHLHVPGFSSGLLGVGVFFTLSGFLITSLLLATRKRTGGFALGRFWPARARRLLPALLLVLATSIAATAAVMPNKLNEYWWQGVSALAYVNNWHNIASADDYFDRFAGPGPFDHLWSLSIDKQFYLIWPLLLAGLLFMFKRRLFVTLAIIGLALLSFYLLDATAHIGFDNTRAYEGTDTRAGGLLLGAALAFWWPARARTVTHGMRCTIDVAALAGLVVIVSLARNTPDGAITLYQSGIALLSVATIAVLIATVVPETLVATVLALPPLRWIGERSYGIYLWHMPVIAFVPATIRTGYPVANAAIVVAFTVVMSALSWRYVEDPIRRGGLRAALRARPVVRKPMIPRLLDSIIDQLIRLVGLLEGQRGCWVMAMGINDTANVEVGGPGPVDMRIDRLLGPLRGQPVLWPTVITSPINENPAYDNRAMRRFNRALVKACARYPNLRIYDWAAEARPDWFSDGIHYTEAGYIQRAYRFAIALATVFPAHDLAPAGCVLRSSDVIAPPPTLSPVGGPPRRG</sequence>
<evidence type="ECO:0000256" key="1">
    <source>
        <dbReference type="ARBA" id="ARBA00004651"/>
    </source>
</evidence>
<evidence type="ECO:0000259" key="9">
    <source>
        <dbReference type="Pfam" id="PF01757"/>
    </source>
</evidence>
<dbReference type="GO" id="GO:0005886">
    <property type="term" value="C:plasma membrane"/>
    <property type="evidence" value="ECO:0007669"/>
    <property type="project" value="UniProtKB-SubCell"/>
</dbReference>
<feature type="transmembrane region" description="Helical" evidence="8">
    <location>
        <begin position="208"/>
        <end position="224"/>
    </location>
</feature>
<evidence type="ECO:0000256" key="7">
    <source>
        <dbReference type="ARBA" id="ARBA00023315"/>
    </source>
</evidence>
<dbReference type="AlphaFoldDB" id="D0LB28"/>
<keyword evidence="5 8" id="KW-1133">Transmembrane helix</keyword>
<dbReference type="STRING" id="526226.Gbro_3115"/>
<dbReference type="EMBL" id="CP001802">
    <property type="protein sequence ID" value="ACY22321.1"/>
    <property type="molecule type" value="Genomic_DNA"/>
</dbReference>
<keyword evidence="6 8" id="KW-0472">Membrane</keyword>
<feature type="transmembrane region" description="Helical" evidence="8">
    <location>
        <begin position="267"/>
        <end position="293"/>
    </location>
</feature>
<accession>D0LB28</accession>
<reference evidence="11" key="1">
    <citation type="submission" date="2009-10" db="EMBL/GenBank/DDBJ databases">
        <title>The complete chromosome of Gordonia bronchialis DSM 43247.</title>
        <authorList>
            <consortium name="US DOE Joint Genome Institute (JGI-PGF)"/>
            <person name="Lucas S."/>
            <person name="Copeland A."/>
            <person name="Lapidus A."/>
            <person name="Glavina del Rio T."/>
            <person name="Dalin E."/>
            <person name="Tice H."/>
            <person name="Bruce D."/>
            <person name="Goodwin L."/>
            <person name="Pitluck S."/>
            <person name="Kyrpides N."/>
            <person name="Mavromatis K."/>
            <person name="Ivanova N."/>
            <person name="Ovchinnikova G."/>
            <person name="Saunders E."/>
            <person name="Brettin T."/>
            <person name="Detter J.C."/>
            <person name="Han C."/>
            <person name="Larimer F."/>
            <person name="Land M."/>
            <person name="Hauser L."/>
            <person name="Markowitz V."/>
            <person name="Cheng J.-F."/>
            <person name="Hugenholtz P."/>
            <person name="Woyke T."/>
            <person name="Wu D."/>
            <person name="Jando M."/>
            <person name="Schneider S."/>
            <person name="Goeker M."/>
            <person name="Klenk H.-P."/>
            <person name="Eisen J.A."/>
        </authorList>
    </citation>
    <scope>NUCLEOTIDE SEQUENCE [LARGE SCALE GENOMIC DNA]</scope>
    <source>
        <strain evidence="11">ATCC 25592 / DSM 43247 / BCRC 13721 / JCM 3198 / KCTC 3076 / NBRC 16047 / NCTC 10667</strain>
    </source>
</reference>
<feature type="transmembrane region" description="Helical" evidence="8">
    <location>
        <begin position="305"/>
        <end position="322"/>
    </location>
</feature>
<proteinExistence type="predicted"/>
<organism evidence="10 11">
    <name type="scientific">Gordonia bronchialis (strain ATCC 25592 / DSM 43247 / BCRC 13721 / JCM 3198 / KCTC 3076 / NBRC 16047 / NCTC 10667)</name>
    <name type="common">Rhodococcus bronchialis</name>
    <dbReference type="NCBI Taxonomy" id="526226"/>
    <lineage>
        <taxon>Bacteria</taxon>
        <taxon>Bacillati</taxon>
        <taxon>Actinomycetota</taxon>
        <taxon>Actinomycetes</taxon>
        <taxon>Mycobacteriales</taxon>
        <taxon>Gordoniaceae</taxon>
        <taxon>Gordonia</taxon>
    </lineage>
</organism>
<keyword evidence="11" id="KW-1185">Reference proteome</keyword>
<dbReference type="OrthoDB" id="3404679at2"/>
<evidence type="ECO:0000313" key="11">
    <source>
        <dbReference type="Proteomes" id="UP000001219"/>
    </source>
</evidence>
<protein>
    <submittedName>
        <fullName evidence="10">Acyltransferase 3</fullName>
    </submittedName>
</protein>
<feature type="transmembrane region" description="Helical" evidence="8">
    <location>
        <begin position="12"/>
        <end position="32"/>
    </location>
</feature>
<dbReference type="Gene3D" id="3.40.50.1110">
    <property type="entry name" value="SGNH hydrolase"/>
    <property type="match status" value="1"/>
</dbReference>
<feature type="transmembrane region" description="Helical" evidence="8">
    <location>
        <begin position="151"/>
        <end position="167"/>
    </location>
</feature>
<dbReference type="InterPro" id="IPR036514">
    <property type="entry name" value="SGNH_hydro_sf"/>
</dbReference>